<organism evidence="1 2">
    <name type="scientific">Caerostris extrusa</name>
    <name type="common">Bark spider</name>
    <name type="synonym">Caerostris bankana</name>
    <dbReference type="NCBI Taxonomy" id="172846"/>
    <lineage>
        <taxon>Eukaryota</taxon>
        <taxon>Metazoa</taxon>
        <taxon>Ecdysozoa</taxon>
        <taxon>Arthropoda</taxon>
        <taxon>Chelicerata</taxon>
        <taxon>Arachnida</taxon>
        <taxon>Araneae</taxon>
        <taxon>Araneomorphae</taxon>
        <taxon>Entelegynae</taxon>
        <taxon>Araneoidea</taxon>
        <taxon>Araneidae</taxon>
        <taxon>Caerostris</taxon>
    </lineage>
</organism>
<dbReference type="EMBL" id="BPLR01018155">
    <property type="protein sequence ID" value="GIY97402.1"/>
    <property type="molecule type" value="Genomic_DNA"/>
</dbReference>
<protein>
    <submittedName>
        <fullName evidence="1">Uncharacterized protein</fullName>
    </submittedName>
</protein>
<keyword evidence="2" id="KW-1185">Reference proteome</keyword>
<evidence type="ECO:0000313" key="2">
    <source>
        <dbReference type="Proteomes" id="UP001054945"/>
    </source>
</evidence>
<sequence length="105" mass="12601">MKLQRERRSFFKRGGHTIVKRLRRNIKEKKLKAVKSLPCSFGVARMRWITIIECFCHRMSHRTRCIYGTDSRKENNVKRSPQPGKSYKVVKVHHLSSREIRDFPF</sequence>
<dbReference type="AlphaFoldDB" id="A0AAV4XQE4"/>
<comment type="caution">
    <text evidence="1">The sequence shown here is derived from an EMBL/GenBank/DDBJ whole genome shotgun (WGS) entry which is preliminary data.</text>
</comment>
<name>A0AAV4XQE4_CAEEX</name>
<accession>A0AAV4XQE4</accession>
<evidence type="ECO:0000313" key="1">
    <source>
        <dbReference type="EMBL" id="GIY97402.1"/>
    </source>
</evidence>
<reference evidence="1 2" key="1">
    <citation type="submission" date="2021-06" db="EMBL/GenBank/DDBJ databases">
        <title>Caerostris extrusa draft genome.</title>
        <authorList>
            <person name="Kono N."/>
            <person name="Arakawa K."/>
        </authorList>
    </citation>
    <scope>NUCLEOTIDE SEQUENCE [LARGE SCALE GENOMIC DNA]</scope>
</reference>
<proteinExistence type="predicted"/>
<dbReference type="Proteomes" id="UP001054945">
    <property type="component" value="Unassembled WGS sequence"/>
</dbReference>
<gene>
    <name evidence="1" type="ORF">CEXT_67401</name>
</gene>